<keyword evidence="2" id="KW-0119">Carbohydrate metabolism</keyword>
<organism evidence="4 5">
    <name type="scientific">Desulfoluna limicola</name>
    <dbReference type="NCBI Taxonomy" id="2810562"/>
    <lineage>
        <taxon>Bacteria</taxon>
        <taxon>Pseudomonadati</taxon>
        <taxon>Thermodesulfobacteriota</taxon>
        <taxon>Desulfobacteria</taxon>
        <taxon>Desulfobacterales</taxon>
        <taxon>Desulfolunaceae</taxon>
        <taxon>Desulfoluna</taxon>
    </lineage>
</organism>
<keyword evidence="2" id="KW-0313">Glucose metabolism</keyword>
<proteinExistence type="inferred from homology"/>
<dbReference type="RefSeq" id="WP_236891962.1">
    <property type="nucleotide sequence ID" value="NZ_AP024488.1"/>
</dbReference>
<dbReference type="NCBIfam" id="NF041766">
    <property type="entry name" value="choice_anch_U"/>
    <property type="match status" value="1"/>
</dbReference>
<dbReference type="Gene3D" id="4.10.1080.10">
    <property type="entry name" value="TSP type-3 repeat"/>
    <property type="match status" value="1"/>
</dbReference>
<dbReference type="Proteomes" id="UP001320148">
    <property type="component" value="Chromosome"/>
</dbReference>
<feature type="compositionally biased region" description="Acidic residues" evidence="3">
    <location>
        <begin position="516"/>
        <end position="531"/>
    </location>
</feature>
<feature type="compositionally biased region" description="Acidic residues" evidence="3">
    <location>
        <begin position="550"/>
        <end position="564"/>
    </location>
</feature>
<dbReference type="EMBL" id="AP024488">
    <property type="protein sequence ID" value="BCS95681.1"/>
    <property type="molecule type" value="Genomic_DNA"/>
</dbReference>
<evidence type="ECO:0000256" key="1">
    <source>
        <dbReference type="ARBA" id="ARBA00005564"/>
    </source>
</evidence>
<protein>
    <submittedName>
        <fullName evidence="4">Uncharacterized protein</fullName>
    </submittedName>
</protein>
<reference evidence="4 5" key="1">
    <citation type="submission" date="2021-02" db="EMBL/GenBank/DDBJ databases">
        <title>Complete genome of Desulfoluna sp. strain ASN36.</title>
        <authorList>
            <person name="Takahashi A."/>
            <person name="Kojima H."/>
            <person name="Fukui M."/>
        </authorList>
    </citation>
    <scope>NUCLEOTIDE SEQUENCE [LARGE SCALE GENOMIC DNA]</scope>
    <source>
        <strain evidence="4 5">ASN36</strain>
    </source>
</reference>
<dbReference type="InterPro" id="IPR015943">
    <property type="entry name" value="WD40/YVTN_repeat-like_dom_sf"/>
</dbReference>
<evidence type="ECO:0000256" key="3">
    <source>
        <dbReference type="SAM" id="MobiDB-lite"/>
    </source>
</evidence>
<evidence type="ECO:0000256" key="2">
    <source>
        <dbReference type="ARBA" id="ARBA00022526"/>
    </source>
</evidence>
<dbReference type="InterPro" id="IPR053784">
    <property type="entry name" value="Choice_anch_U_dom"/>
</dbReference>
<dbReference type="Pfam" id="PF10282">
    <property type="entry name" value="Lactonase"/>
    <property type="match status" value="2"/>
</dbReference>
<dbReference type="Gene3D" id="2.130.10.10">
    <property type="entry name" value="YVTN repeat-like/Quinoprotein amine dehydrogenase"/>
    <property type="match status" value="4"/>
</dbReference>
<dbReference type="InterPro" id="IPR050282">
    <property type="entry name" value="Cycloisomerase_2"/>
</dbReference>
<accession>A0ABM7PDS4</accession>
<feature type="region of interest" description="Disordered" evidence="3">
    <location>
        <begin position="440"/>
        <end position="577"/>
    </location>
</feature>
<feature type="compositionally biased region" description="Acidic residues" evidence="3">
    <location>
        <begin position="482"/>
        <end position="507"/>
    </location>
</feature>
<dbReference type="InterPro" id="IPR028974">
    <property type="entry name" value="TSP_type-3_rpt"/>
</dbReference>
<dbReference type="SUPFAM" id="SSF50969">
    <property type="entry name" value="YVTN repeat-like/Quinoprotein amine dehydrogenase"/>
    <property type="match status" value="1"/>
</dbReference>
<dbReference type="PANTHER" id="PTHR30344">
    <property type="entry name" value="6-PHOSPHOGLUCONOLACTONASE-RELATED"/>
    <property type="match status" value="1"/>
</dbReference>
<evidence type="ECO:0000313" key="5">
    <source>
        <dbReference type="Proteomes" id="UP001320148"/>
    </source>
</evidence>
<name>A0ABM7PDS4_9BACT</name>
<comment type="similarity">
    <text evidence="1">Belongs to the cycloisomerase 2 family.</text>
</comment>
<evidence type="ECO:0000313" key="4">
    <source>
        <dbReference type="EMBL" id="BCS95681.1"/>
    </source>
</evidence>
<keyword evidence="5" id="KW-1185">Reference proteome</keyword>
<dbReference type="InterPro" id="IPR011044">
    <property type="entry name" value="Quino_amine_DH_bsu"/>
</dbReference>
<sequence length="742" mass="79419">MKHLIKKITYFVPLPVLRNLKQNGTRSRYVHHFMLLVVGLFTGLTLFPSPSSASITFNEAHYDNVNSVDGLENVRSAAVSPDGNHVYTAGYSEDALALFSRDITTGRLTFTEAIIDPDLDGANVVTVSQDGNHVYAAGRISLAVYDRDSDTGQLTRSQLITDTELGLDCFLYTSDVVVSPDDSHVYVTNPDYDMSTRIANILVFERNVTTGLLTFVDVIWDTDPGIDFLYGARSLAVSPDNRNVYVASMGGDDMTGGRMRAGNIAAFSRDNVTGRLTFVQVLKDNVDLDGLWNASSVVVSPDNKHVYVTGQGSDSILTFNRDIVTGLLSFSSIIKNSDIEADCLDGPYSARITSDGCRLYLAAWGSRYAGGVRGAVTAFTRNSSTGELAFEKVMTASDDGIPSLDQVRFITLSPDNGHLYTAANSANAISVFDIDYDQDGTPNNLDDDDDGDNVLDVNDHFPADPLEWEDTDGDGTGNNADTNDDDDGVLDADDAFPLDPLEWEDTDGDRTGNNADTDDDNDGVADDDDAFQLDPSEWKDTDGDGTGDNADTDDDNDGIDDDVEAAAPGNGDGNTDGIKDILQDNVTSLTAHESTEYITLATVSGTTLADCQASGIAAVSDEAPENADFSYGLVNFTINGLTPGAATTATIYLPEGTEPSTYYKYGRTPDNPVAHWYEFTYDGTTGAEINGNVITLHFVDGKRGDNDLIENGVVVDPGGPSFSADDTKPTGGGGCFINSLAP</sequence>
<dbReference type="SUPFAM" id="SSF103647">
    <property type="entry name" value="TSP type-3 repeat"/>
    <property type="match status" value="1"/>
</dbReference>
<gene>
    <name evidence="4" type="ORF">DSLASN_13130</name>
</gene>
<dbReference type="PANTHER" id="PTHR30344:SF1">
    <property type="entry name" value="6-PHOSPHOGLUCONOLACTONASE"/>
    <property type="match status" value="1"/>
</dbReference>
<dbReference type="InterPro" id="IPR019405">
    <property type="entry name" value="Lactonase_7-beta_prop"/>
</dbReference>